<dbReference type="PROSITE" id="PS50005">
    <property type="entry name" value="TPR"/>
    <property type="match status" value="1"/>
</dbReference>
<dbReference type="InterPro" id="IPR019734">
    <property type="entry name" value="TPR_rpt"/>
</dbReference>
<dbReference type="InterPro" id="IPR026634">
    <property type="entry name" value="TPST-like"/>
</dbReference>
<dbReference type="PANTHER" id="PTHR12788:SF10">
    <property type="entry name" value="PROTEIN-TYROSINE SULFOTRANSFERASE"/>
    <property type="match status" value="1"/>
</dbReference>
<dbReference type="SMART" id="SM00028">
    <property type="entry name" value="TPR"/>
    <property type="match status" value="3"/>
</dbReference>
<gene>
    <name evidence="3" type="ORF">GCM10011395_11500</name>
</gene>
<sequence>MDPRSEAARHAIGAGDAVRARALAQGVVDPAEAHFLLGLADALQGRVTVGIGQLDAAIAIAPRAEYLAQKARMLILVRRDGEARVAAEAALAAGPDDALTFDTIGNIHARLGDHQAALRCFEPAVARDGGNLEYRYNLALALGFLGRTVEATAHYEAILARAPRHGRAHYALSGLAKASPTANHIARLEAVLAAASSPDDALRIRYALAKEYDDIGEPQPAFRHLSAANAAHKARTAYDFSSDAAIFDAIETAFRKPDFFSGSSQVTEAPIFITGMPRTGTTLVDRILSSHPQVHSAGELQAMPLAIKQLSGTRSRFVTDPETLFASGALSPDAVGRAYLAHAVQHRRRVDGRFIDKLPANFLHIGHIARALPQASIVCLRRNPMDTVWSNYKNLFATTSAYYAYSHDLLDTARYFARFDRLMTFWETLLPGRILQLRYEDLVADQEQQSRRLFAHCGLDWTDAALGFHTNSAAVATPSAAQVRRPMYRDSVERWRAHEADLAPVRAFFDDAAISV</sequence>
<evidence type="ECO:0000256" key="2">
    <source>
        <dbReference type="PROSITE-ProRule" id="PRU00339"/>
    </source>
</evidence>
<keyword evidence="2" id="KW-0802">TPR repeat</keyword>
<dbReference type="Pfam" id="PF13469">
    <property type="entry name" value="Sulfotransfer_3"/>
    <property type="match status" value="1"/>
</dbReference>
<feature type="repeat" description="TPR" evidence="2">
    <location>
        <begin position="98"/>
        <end position="131"/>
    </location>
</feature>
<dbReference type="Proteomes" id="UP000618591">
    <property type="component" value="Unassembled WGS sequence"/>
</dbReference>
<dbReference type="InterPro" id="IPR027417">
    <property type="entry name" value="P-loop_NTPase"/>
</dbReference>
<dbReference type="PANTHER" id="PTHR12788">
    <property type="entry name" value="PROTEIN-TYROSINE SULFOTRANSFERASE 2"/>
    <property type="match status" value="1"/>
</dbReference>
<keyword evidence="4" id="KW-1185">Reference proteome</keyword>
<dbReference type="InterPro" id="IPR011990">
    <property type="entry name" value="TPR-like_helical_dom_sf"/>
</dbReference>
<dbReference type="SUPFAM" id="SSF48452">
    <property type="entry name" value="TPR-like"/>
    <property type="match status" value="1"/>
</dbReference>
<comment type="caution">
    <text evidence="3">The sequence shown here is derived from an EMBL/GenBank/DDBJ whole genome shotgun (WGS) entry which is preliminary data.</text>
</comment>
<reference evidence="4" key="1">
    <citation type="journal article" date="2019" name="Int. J. Syst. Evol. Microbiol.">
        <title>The Global Catalogue of Microorganisms (GCM) 10K type strain sequencing project: providing services to taxonomists for standard genome sequencing and annotation.</title>
        <authorList>
            <consortium name="The Broad Institute Genomics Platform"/>
            <consortium name="The Broad Institute Genome Sequencing Center for Infectious Disease"/>
            <person name="Wu L."/>
            <person name="Ma J."/>
        </authorList>
    </citation>
    <scope>NUCLEOTIDE SEQUENCE [LARGE SCALE GENOMIC DNA]</scope>
    <source>
        <strain evidence="4">CGMCC 1.10106</strain>
    </source>
</reference>
<evidence type="ECO:0000256" key="1">
    <source>
        <dbReference type="ARBA" id="ARBA00022679"/>
    </source>
</evidence>
<proteinExistence type="predicted"/>
<keyword evidence="1" id="KW-0808">Transferase</keyword>
<dbReference type="Gene3D" id="1.25.40.10">
    <property type="entry name" value="Tetratricopeptide repeat domain"/>
    <property type="match status" value="1"/>
</dbReference>
<organism evidence="3 4">
    <name type="scientific">Sphingomonas psychrolutea</name>
    <dbReference type="NCBI Taxonomy" id="1259676"/>
    <lineage>
        <taxon>Bacteria</taxon>
        <taxon>Pseudomonadati</taxon>
        <taxon>Pseudomonadota</taxon>
        <taxon>Alphaproteobacteria</taxon>
        <taxon>Sphingomonadales</taxon>
        <taxon>Sphingomonadaceae</taxon>
        <taxon>Sphingomonas</taxon>
    </lineage>
</organism>
<dbReference type="EMBL" id="BMDW01000005">
    <property type="protein sequence ID" value="GGA42926.1"/>
    <property type="molecule type" value="Genomic_DNA"/>
</dbReference>
<dbReference type="SUPFAM" id="SSF52540">
    <property type="entry name" value="P-loop containing nucleoside triphosphate hydrolases"/>
    <property type="match status" value="1"/>
</dbReference>
<protein>
    <submittedName>
        <fullName evidence="3">Sulfotransferase</fullName>
    </submittedName>
</protein>
<name>A0ABQ1GFT1_9SPHN</name>
<dbReference type="Gene3D" id="3.40.50.300">
    <property type="entry name" value="P-loop containing nucleotide triphosphate hydrolases"/>
    <property type="match status" value="1"/>
</dbReference>
<evidence type="ECO:0000313" key="4">
    <source>
        <dbReference type="Proteomes" id="UP000618591"/>
    </source>
</evidence>
<dbReference type="RefSeq" id="WP_188445918.1">
    <property type="nucleotide sequence ID" value="NZ_BMDW01000005.1"/>
</dbReference>
<accession>A0ABQ1GFT1</accession>
<evidence type="ECO:0000313" key="3">
    <source>
        <dbReference type="EMBL" id="GGA42926.1"/>
    </source>
</evidence>